<evidence type="ECO:0000256" key="3">
    <source>
        <dbReference type="ARBA" id="ARBA00022989"/>
    </source>
</evidence>
<dbReference type="PANTHER" id="PTHR11785">
    <property type="entry name" value="AMINO ACID TRANSPORTER"/>
    <property type="match status" value="1"/>
</dbReference>
<reference evidence="8" key="1">
    <citation type="journal article" date="2018" name="Nat. Microbiol.">
        <title>Leveraging single-cell genomics to expand the fungal tree of life.</title>
        <authorList>
            <person name="Ahrendt S.R."/>
            <person name="Quandt C.A."/>
            <person name="Ciobanu D."/>
            <person name="Clum A."/>
            <person name="Salamov A."/>
            <person name="Andreopoulos B."/>
            <person name="Cheng J.F."/>
            <person name="Woyke T."/>
            <person name="Pelin A."/>
            <person name="Henrissat B."/>
            <person name="Reynolds N.K."/>
            <person name="Benny G.L."/>
            <person name="Smith M.E."/>
            <person name="James T.Y."/>
            <person name="Grigoriev I.V."/>
        </authorList>
    </citation>
    <scope>NUCLEOTIDE SEQUENCE [LARGE SCALE GENOMIC DNA]</scope>
    <source>
        <strain evidence="8">Benny S71-1</strain>
    </source>
</reference>
<accession>A0A4P9Z221</accession>
<keyword evidence="3 6" id="KW-1133">Transmembrane helix</keyword>
<sequence>MDDKSTPTAMEVGQAGHSGDGDDSNKTLIDGNKLKLEQSMGVVSGTAMVVSLIIGSGIFTTPASVWHLAGSPGMAMIMWAIGGVLTYFGAISYIELGTMLPKSGGEQAYLAYAFKRPRFLFAFMFCWTLIVCIRPGSEAASSVVFGKYILFAGYGAPDSLEDGF</sequence>
<keyword evidence="4 6" id="KW-0472">Membrane</keyword>
<dbReference type="Proteomes" id="UP000278143">
    <property type="component" value="Unassembled WGS sequence"/>
</dbReference>
<feature type="transmembrane region" description="Helical" evidence="6">
    <location>
        <begin position="42"/>
        <end position="65"/>
    </location>
</feature>
<evidence type="ECO:0000256" key="2">
    <source>
        <dbReference type="ARBA" id="ARBA00022692"/>
    </source>
</evidence>
<gene>
    <name evidence="7" type="ORF">SYNPS1DRAFT_21835</name>
</gene>
<feature type="transmembrane region" description="Helical" evidence="6">
    <location>
        <begin position="77"/>
        <end position="98"/>
    </location>
</feature>
<comment type="subcellular location">
    <subcellularLocation>
        <location evidence="1">Membrane</location>
        <topology evidence="1">Multi-pass membrane protein</topology>
    </subcellularLocation>
</comment>
<dbReference type="GO" id="GO:0016020">
    <property type="term" value="C:membrane"/>
    <property type="evidence" value="ECO:0007669"/>
    <property type="project" value="UniProtKB-SubCell"/>
</dbReference>
<proteinExistence type="predicted"/>
<dbReference type="Pfam" id="PF13520">
    <property type="entry name" value="AA_permease_2"/>
    <property type="match status" value="1"/>
</dbReference>
<evidence type="ECO:0000256" key="5">
    <source>
        <dbReference type="SAM" id="MobiDB-lite"/>
    </source>
</evidence>
<dbReference type="Gene3D" id="1.20.1740.10">
    <property type="entry name" value="Amino acid/polyamine transporter I"/>
    <property type="match status" value="1"/>
</dbReference>
<evidence type="ECO:0000256" key="4">
    <source>
        <dbReference type="ARBA" id="ARBA00023136"/>
    </source>
</evidence>
<keyword evidence="2 6" id="KW-0812">Transmembrane</keyword>
<evidence type="ECO:0000313" key="8">
    <source>
        <dbReference type="Proteomes" id="UP000278143"/>
    </source>
</evidence>
<dbReference type="EMBL" id="KZ989436">
    <property type="protein sequence ID" value="RKP26395.1"/>
    <property type="molecule type" value="Genomic_DNA"/>
</dbReference>
<dbReference type="OrthoDB" id="5982228at2759"/>
<evidence type="ECO:0000256" key="1">
    <source>
        <dbReference type="ARBA" id="ARBA00004141"/>
    </source>
</evidence>
<feature type="region of interest" description="Disordered" evidence="5">
    <location>
        <begin position="1"/>
        <end position="26"/>
    </location>
</feature>
<evidence type="ECO:0000313" key="7">
    <source>
        <dbReference type="EMBL" id="RKP26395.1"/>
    </source>
</evidence>
<keyword evidence="8" id="KW-1185">Reference proteome</keyword>
<dbReference type="GO" id="GO:0015179">
    <property type="term" value="F:L-amino acid transmembrane transporter activity"/>
    <property type="evidence" value="ECO:0007669"/>
    <property type="project" value="TreeGrafter"/>
</dbReference>
<feature type="non-terminal residue" evidence="7">
    <location>
        <position position="164"/>
    </location>
</feature>
<dbReference type="InterPro" id="IPR050598">
    <property type="entry name" value="AminoAcid_Transporter"/>
</dbReference>
<feature type="transmembrane region" description="Helical" evidence="6">
    <location>
        <begin position="119"/>
        <end position="137"/>
    </location>
</feature>
<protein>
    <submittedName>
        <fullName evidence="7">Amino acid permease-domain-containing protein</fullName>
    </submittedName>
</protein>
<dbReference type="PANTHER" id="PTHR11785:SF512">
    <property type="entry name" value="SOBREMESA, ISOFORM B"/>
    <property type="match status" value="1"/>
</dbReference>
<dbReference type="InterPro" id="IPR002293">
    <property type="entry name" value="AA/rel_permease1"/>
</dbReference>
<dbReference type="AlphaFoldDB" id="A0A4P9Z221"/>
<name>A0A4P9Z221_9FUNG</name>
<evidence type="ECO:0000256" key="6">
    <source>
        <dbReference type="SAM" id="Phobius"/>
    </source>
</evidence>
<organism evidence="7 8">
    <name type="scientific">Syncephalis pseudoplumigaleata</name>
    <dbReference type="NCBI Taxonomy" id="1712513"/>
    <lineage>
        <taxon>Eukaryota</taxon>
        <taxon>Fungi</taxon>
        <taxon>Fungi incertae sedis</taxon>
        <taxon>Zoopagomycota</taxon>
        <taxon>Zoopagomycotina</taxon>
        <taxon>Zoopagomycetes</taxon>
        <taxon>Zoopagales</taxon>
        <taxon>Piptocephalidaceae</taxon>
        <taxon>Syncephalis</taxon>
    </lineage>
</organism>